<keyword evidence="1" id="KW-1133">Transmembrane helix</keyword>
<dbReference type="OMA" id="WSASANK"/>
<keyword evidence="4" id="KW-1185">Reference proteome</keyword>
<dbReference type="RefSeq" id="XP_001730126.1">
    <property type="nucleotide sequence ID" value="XM_001730074.1"/>
</dbReference>
<dbReference type="PANTHER" id="PTHR12858:SF1">
    <property type="entry name" value="PRE-RRNA-PROCESSING PROTEIN TSR1 HOMOLOG"/>
    <property type="match status" value="1"/>
</dbReference>
<feature type="transmembrane region" description="Helical" evidence="1">
    <location>
        <begin position="12"/>
        <end position="35"/>
    </location>
</feature>
<protein>
    <recommendedName>
        <fullName evidence="2">Ribosome biogenesis protein BMS1/TSR1 C-terminal domain-containing protein</fullName>
    </recommendedName>
</protein>
<comment type="caution">
    <text evidence="3">The sequence shown here is derived from an EMBL/GenBank/DDBJ whole genome shotgun (WGS) entry which is preliminary data.</text>
</comment>
<gene>
    <name evidence="3" type="ORF">MGL_2508</name>
</gene>
<dbReference type="GO" id="GO:0005525">
    <property type="term" value="F:GTP binding"/>
    <property type="evidence" value="ECO:0007669"/>
    <property type="project" value="TreeGrafter"/>
</dbReference>
<dbReference type="GO" id="GO:0000462">
    <property type="term" value="P:maturation of SSU-rRNA from tricistronic rRNA transcript (SSU-rRNA, 5.8S rRNA, LSU-rRNA)"/>
    <property type="evidence" value="ECO:0007669"/>
    <property type="project" value="TreeGrafter"/>
</dbReference>
<feature type="domain" description="Ribosome biogenesis protein BMS1/TSR1 C-terminal" evidence="2">
    <location>
        <begin position="1"/>
        <end position="151"/>
    </location>
</feature>
<dbReference type="OrthoDB" id="119302at2759"/>
<dbReference type="Pfam" id="PF04950">
    <property type="entry name" value="RIBIOP_C"/>
    <property type="match status" value="1"/>
</dbReference>
<dbReference type="GeneID" id="5854433"/>
<sequence>MYKYERFLPHGIGAAVGSIYAPVTFGGSNVPVVLLRMRSESKEFGYDDDGVSAEQTPHLVGAGSVLDVAPTRIIAKRIVLSGHPYKLHKKTATIRFMFFNADDVRYFAPITLRTKYGRTGHIRESLGTHGYFKAHFDGPLSQMGTWIAYRMQLYADEYHRYSAYEPIQGMCGMAGCVCVCAYRQRVYPRWTSLFTGSRDGMPLVSP</sequence>
<evidence type="ECO:0000313" key="3">
    <source>
        <dbReference type="EMBL" id="EDP42912.1"/>
    </source>
</evidence>
<accession>A8Q479</accession>
<evidence type="ECO:0000256" key="1">
    <source>
        <dbReference type="SAM" id="Phobius"/>
    </source>
</evidence>
<keyword evidence="1" id="KW-0472">Membrane</keyword>
<dbReference type="SMART" id="SM01362">
    <property type="entry name" value="DUF663"/>
    <property type="match status" value="1"/>
</dbReference>
<dbReference type="PANTHER" id="PTHR12858">
    <property type="entry name" value="RIBOSOME BIOGENESIS PROTEIN"/>
    <property type="match status" value="1"/>
</dbReference>
<organism evidence="3 4">
    <name type="scientific">Malassezia globosa (strain ATCC MYA-4612 / CBS 7966)</name>
    <name type="common">Dandruff-associated fungus</name>
    <dbReference type="NCBI Taxonomy" id="425265"/>
    <lineage>
        <taxon>Eukaryota</taxon>
        <taxon>Fungi</taxon>
        <taxon>Dikarya</taxon>
        <taxon>Basidiomycota</taxon>
        <taxon>Ustilaginomycotina</taxon>
        <taxon>Malasseziomycetes</taxon>
        <taxon>Malasseziales</taxon>
        <taxon>Malasseziaceae</taxon>
        <taxon>Malassezia</taxon>
    </lineage>
</organism>
<dbReference type="GO" id="GO:0003924">
    <property type="term" value="F:GTPase activity"/>
    <property type="evidence" value="ECO:0007669"/>
    <property type="project" value="TreeGrafter"/>
</dbReference>
<dbReference type="GO" id="GO:0030688">
    <property type="term" value="C:preribosome, small subunit precursor"/>
    <property type="evidence" value="ECO:0007669"/>
    <property type="project" value="TreeGrafter"/>
</dbReference>
<name>A8Q479_MALGO</name>
<dbReference type="KEGG" id="mgl:MGL_2508"/>
<dbReference type="InterPro" id="IPR039761">
    <property type="entry name" value="Bms1/Tsr1"/>
</dbReference>
<dbReference type="STRING" id="425265.A8Q479"/>
<evidence type="ECO:0000259" key="2">
    <source>
        <dbReference type="SMART" id="SM01362"/>
    </source>
</evidence>
<dbReference type="EMBL" id="AAYY01000009">
    <property type="protein sequence ID" value="EDP42912.1"/>
    <property type="molecule type" value="Genomic_DNA"/>
</dbReference>
<keyword evidence="1" id="KW-0812">Transmembrane</keyword>
<proteinExistence type="predicted"/>
<dbReference type="VEuPathDB" id="FungiDB:MGL_2508"/>
<reference evidence="3 4" key="1">
    <citation type="journal article" date="2007" name="Proc. Natl. Acad. Sci. U.S.A.">
        <title>Dandruff-associated Malassezia genomes reveal convergent and divergent virulence traits shared with plant and human fungal pathogens.</title>
        <authorList>
            <person name="Xu J."/>
            <person name="Saunders C.W."/>
            <person name="Hu P."/>
            <person name="Grant R.A."/>
            <person name="Boekhout T."/>
            <person name="Kuramae E.E."/>
            <person name="Kronstad J.W."/>
            <person name="Deangelis Y.M."/>
            <person name="Reeder N.L."/>
            <person name="Johnstone K.R."/>
            <person name="Leland M."/>
            <person name="Fieno A.M."/>
            <person name="Begley W.M."/>
            <person name="Sun Y."/>
            <person name="Lacey M.P."/>
            <person name="Chaudhary T."/>
            <person name="Keough T."/>
            <person name="Chu L."/>
            <person name="Sears R."/>
            <person name="Yuan B."/>
            <person name="Dawson T.L.Jr."/>
        </authorList>
    </citation>
    <scope>NUCLEOTIDE SEQUENCE [LARGE SCALE GENOMIC DNA]</scope>
    <source>
        <strain evidence="4">ATCC MYA-4612 / CBS 7966</strain>
    </source>
</reference>
<dbReference type="InParanoid" id="A8Q479"/>
<dbReference type="AlphaFoldDB" id="A8Q479"/>
<dbReference type="Proteomes" id="UP000008837">
    <property type="component" value="Unassembled WGS sequence"/>
</dbReference>
<dbReference type="GO" id="GO:0000479">
    <property type="term" value="P:endonucleolytic cleavage of tricistronic rRNA transcript (SSU-rRNA, 5.8S rRNA, LSU-rRNA)"/>
    <property type="evidence" value="ECO:0007669"/>
    <property type="project" value="TreeGrafter"/>
</dbReference>
<dbReference type="InterPro" id="IPR007034">
    <property type="entry name" value="BMS1_TSR1_C"/>
</dbReference>
<dbReference type="GO" id="GO:0034511">
    <property type="term" value="F:U3 snoRNA binding"/>
    <property type="evidence" value="ECO:0007669"/>
    <property type="project" value="TreeGrafter"/>
</dbReference>
<evidence type="ECO:0000313" key="4">
    <source>
        <dbReference type="Proteomes" id="UP000008837"/>
    </source>
</evidence>